<evidence type="ECO:0000256" key="2">
    <source>
        <dbReference type="ARBA" id="ARBA00022737"/>
    </source>
</evidence>
<dbReference type="PROSITE" id="PS00018">
    <property type="entry name" value="EF_HAND_1"/>
    <property type="match status" value="3"/>
</dbReference>
<dbReference type="Gene3D" id="1.10.238.10">
    <property type="entry name" value="EF-hand"/>
    <property type="match status" value="2"/>
</dbReference>
<dbReference type="Proteomes" id="UP000464178">
    <property type="component" value="Chromosome"/>
</dbReference>
<name>A0A6P2CRA1_9BACT</name>
<dbReference type="RefSeq" id="WP_162666135.1">
    <property type="nucleotide sequence ID" value="NZ_LR593886.1"/>
</dbReference>
<proteinExistence type="predicted"/>
<keyword evidence="5" id="KW-1185">Reference proteome</keyword>
<organism evidence="4 5">
    <name type="scientific">Gemmata massiliana</name>
    <dbReference type="NCBI Taxonomy" id="1210884"/>
    <lineage>
        <taxon>Bacteria</taxon>
        <taxon>Pseudomonadati</taxon>
        <taxon>Planctomycetota</taxon>
        <taxon>Planctomycetia</taxon>
        <taxon>Gemmatales</taxon>
        <taxon>Gemmataceae</taxon>
        <taxon>Gemmata</taxon>
    </lineage>
</organism>
<protein>
    <recommendedName>
        <fullName evidence="3">EF-hand domain-containing protein</fullName>
    </recommendedName>
</protein>
<dbReference type="PANTHER" id="PTHR10891">
    <property type="entry name" value="EF-HAND CALCIUM-BINDING DOMAIN CONTAINING PROTEIN"/>
    <property type="match status" value="1"/>
</dbReference>
<dbReference type="InterPro" id="IPR039647">
    <property type="entry name" value="EF_hand_pair_protein_CML-like"/>
</dbReference>
<evidence type="ECO:0000313" key="4">
    <source>
        <dbReference type="EMBL" id="VTR91087.1"/>
    </source>
</evidence>
<dbReference type="KEGG" id="gms:SOIL9_66270"/>
<sequence length="350" mass="36880">MTPAAFVLVALLTSADPAPAHDVLLEVGSAPAVRVRLKIELGGSPLAKLDVDAKRARDALNGKPGASALDNLMPEGSLFRAEALTAAAPHPAALSSAIFRALDKDKNGKLSAGELAHAEKVLLGKFDLDDDECISPLELVPDLQTVVPEKRPAAGAVRVTVVPVEGKADIEQTVKLGRGDSHWRGKIGGTWVEIHARPGLPAEKPAVPKALLIAGREEAKAAFEKIVPGVVSLTAVPGPVGLFDLLDADRDGQLNVAELRRAKTVLANAAPTDTGVSLVIVPGIAKPPATPLIRTFTREAGPQWFRAMDRNGDGFVSVREFLGTPEQFRKLDRDGDGLLSAEEAEKVEKP</sequence>
<dbReference type="GO" id="GO:0005509">
    <property type="term" value="F:calcium ion binding"/>
    <property type="evidence" value="ECO:0007669"/>
    <property type="project" value="InterPro"/>
</dbReference>
<dbReference type="SUPFAM" id="SSF47473">
    <property type="entry name" value="EF-hand"/>
    <property type="match status" value="1"/>
</dbReference>
<dbReference type="InterPro" id="IPR018247">
    <property type="entry name" value="EF_Hand_1_Ca_BS"/>
</dbReference>
<accession>A0A6P2CRA1</accession>
<keyword evidence="2" id="KW-0677">Repeat</keyword>
<dbReference type="AlphaFoldDB" id="A0A6P2CRA1"/>
<dbReference type="Pfam" id="PF13499">
    <property type="entry name" value="EF-hand_7"/>
    <property type="match status" value="1"/>
</dbReference>
<reference evidence="4 5" key="1">
    <citation type="submission" date="2019-05" db="EMBL/GenBank/DDBJ databases">
        <authorList>
            <consortium name="Science for Life Laboratories"/>
        </authorList>
    </citation>
    <scope>NUCLEOTIDE SEQUENCE [LARGE SCALE GENOMIC DNA]</scope>
    <source>
        <strain evidence="4">Soil9</strain>
    </source>
</reference>
<evidence type="ECO:0000256" key="1">
    <source>
        <dbReference type="ARBA" id="ARBA00022723"/>
    </source>
</evidence>
<feature type="domain" description="EF-hand" evidence="3">
    <location>
        <begin position="90"/>
        <end position="125"/>
    </location>
</feature>
<feature type="domain" description="EF-hand" evidence="3">
    <location>
        <begin position="303"/>
        <end position="331"/>
    </location>
</feature>
<dbReference type="EMBL" id="LR593886">
    <property type="protein sequence ID" value="VTR91087.1"/>
    <property type="molecule type" value="Genomic_DNA"/>
</dbReference>
<dbReference type="PROSITE" id="PS50222">
    <property type="entry name" value="EF_HAND_2"/>
    <property type="match status" value="3"/>
</dbReference>
<dbReference type="SMART" id="SM00054">
    <property type="entry name" value="EFh"/>
    <property type="match status" value="3"/>
</dbReference>
<feature type="domain" description="EF-hand" evidence="3">
    <location>
        <begin position="242"/>
        <end position="269"/>
    </location>
</feature>
<dbReference type="Pfam" id="PF13202">
    <property type="entry name" value="EF-hand_5"/>
    <property type="match status" value="2"/>
</dbReference>
<dbReference type="InterPro" id="IPR002048">
    <property type="entry name" value="EF_hand_dom"/>
</dbReference>
<gene>
    <name evidence="4" type="ORF">SOIL9_66270</name>
</gene>
<evidence type="ECO:0000259" key="3">
    <source>
        <dbReference type="PROSITE" id="PS50222"/>
    </source>
</evidence>
<evidence type="ECO:0000313" key="5">
    <source>
        <dbReference type="Proteomes" id="UP000464178"/>
    </source>
</evidence>
<keyword evidence="1" id="KW-0479">Metal-binding</keyword>
<dbReference type="InterPro" id="IPR011992">
    <property type="entry name" value="EF-hand-dom_pair"/>
</dbReference>